<dbReference type="AlphaFoldDB" id="A0A4T9TK45"/>
<feature type="compositionally biased region" description="Basic and acidic residues" evidence="1">
    <location>
        <begin position="65"/>
        <end position="77"/>
    </location>
</feature>
<dbReference type="OrthoDB" id="10004543at2"/>
<feature type="region of interest" description="Disordered" evidence="1">
    <location>
        <begin position="28"/>
        <end position="113"/>
    </location>
</feature>
<keyword evidence="3" id="KW-1185">Reference proteome</keyword>
<comment type="caution">
    <text evidence="2">The sequence shown here is derived from an EMBL/GenBank/DDBJ whole genome shotgun (WGS) entry which is preliminary data.</text>
</comment>
<feature type="compositionally biased region" description="Basic and acidic residues" evidence="1">
    <location>
        <begin position="88"/>
        <end position="101"/>
    </location>
</feature>
<feature type="compositionally biased region" description="Polar residues" evidence="1">
    <location>
        <begin position="37"/>
        <end position="58"/>
    </location>
</feature>
<reference evidence="2 3" key="1">
    <citation type="submission" date="2019-04" db="EMBL/GenBank/DDBJ databases">
        <title>Microbes associate with the intestines of laboratory mice.</title>
        <authorList>
            <person name="Navarre W."/>
            <person name="Wong E."/>
            <person name="Huang K.C."/>
            <person name="Tropini C."/>
            <person name="Ng K."/>
            <person name="Yu B."/>
        </authorList>
    </citation>
    <scope>NUCLEOTIDE SEQUENCE [LARGE SCALE GENOMIC DNA]</scope>
    <source>
        <strain evidence="2 3">NM48_B13</strain>
    </source>
</reference>
<evidence type="ECO:0000313" key="2">
    <source>
        <dbReference type="EMBL" id="TJW12333.1"/>
    </source>
</evidence>
<dbReference type="EMBL" id="SSTM01000001">
    <property type="protein sequence ID" value="TJW12333.1"/>
    <property type="molecule type" value="Genomic_DNA"/>
</dbReference>
<evidence type="ECO:0000256" key="1">
    <source>
        <dbReference type="SAM" id="MobiDB-lite"/>
    </source>
</evidence>
<evidence type="ECO:0000313" key="3">
    <source>
        <dbReference type="Proteomes" id="UP000309454"/>
    </source>
</evidence>
<accession>A0A4T9TK45</accession>
<protein>
    <submittedName>
        <fullName evidence="2">Uncharacterized protein</fullName>
    </submittedName>
</protein>
<organism evidence="2 3">
    <name type="scientific">Parvibacter caecicola</name>
    <dbReference type="NCBI Taxonomy" id="747645"/>
    <lineage>
        <taxon>Bacteria</taxon>
        <taxon>Bacillati</taxon>
        <taxon>Actinomycetota</taxon>
        <taxon>Coriobacteriia</taxon>
        <taxon>Coriobacteriales</taxon>
        <taxon>Coriobacteriaceae</taxon>
        <taxon>Parvibacter</taxon>
    </lineage>
</organism>
<proteinExistence type="predicted"/>
<gene>
    <name evidence="2" type="ORF">E5982_01665</name>
</gene>
<sequence length="113" mass="12515">MVGMQAARSAGVRFSIFPPLFLLLRQRKKGAGHPDSLRQSCSHESATGTFGSCGTRSVRTPRPFLDNRHPLAADDSPHFNPEPSYWRGAERVPRAVPHDENAPVARFPKPRTV</sequence>
<dbReference type="Proteomes" id="UP000309454">
    <property type="component" value="Unassembled WGS sequence"/>
</dbReference>
<name>A0A4T9TK45_9ACTN</name>